<proteinExistence type="inferred from homology"/>
<evidence type="ECO:0000259" key="12">
    <source>
        <dbReference type="SMART" id="SM00986"/>
    </source>
</evidence>
<evidence type="ECO:0000256" key="3">
    <source>
        <dbReference type="ARBA" id="ARBA00012030"/>
    </source>
</evidence>
<dbReference type="InterPro" id="IPR036895">
    <property type="entry name" value="Uracil-DNA_glycosylase-like_sf"/>
</dbReference>
<keyword evidence="13" id="KW-0326">Glycosidase</keyword>
<evidence type="ECO:0000256" key="6">
    <source>
        <dbReference type="ARBA" id="ARBA00022723"/>
    </source>
</evidence>
<dbReference type="SUPFAM" id="SSF52141">
    <property type="entry name" value="Uracil-DNA glycosylase-like"/>
    <property type="match status" value="1"/>
</dbReference>
<protein>
    <recommendedName>
        <fullName evidence="4">Type-4 uracil-DNA glycosylase</fullName>
        <ecNumber evidence="3">3.2.2.27</ecNumber>
    </recommendedName>
</protein>
<dbReference type="GO" id="GO:0004844">
    <property type="term" value="F:uracil DNA N-glycosylase activity"/>
    <property type="evidence" value="ECO:0007669"/>
    <property type="project" value="UniProtKB-EC"/>
</dbReference>
<dbReference type="AlphaFoldDB" id="A0A2K5ARL0"/>
<keyword evidence="5" id="KW-0004">4Fe-4S</keyword>
<dbReference type="SMART" id="SM00986">
    <property type="entry name" value="UDG"/>
    <property type="match status" value="1"/>
</dbReference>
<dbReference type="GO" id="GO:0046872">
    <property type="term" value="F:metal ion binding"/>
    <property type="evidence" value="ECO:0007669"/>
    <property type="project" value="UniProtKB-KW"/>
</dbReference>
<organism evidence="13 14">
    <name type="scientific">Candidatus Nitrosocaldus cavascurensis</name>
    <dbReference type="NCBI Taxonomy" id="2058097"/>
    <lineage>
        <taxon>Archaea</taxon>
        <taxon>Nitrososphaerota</taxon>
        <taxon>Nitrososphaeria</taxon>
        <taxon>Candidatus Nitrosocaldales</taxon>
        <taxon>Candidatus Nitrosocaldaceae</taxon>
        <taxon>Candidatus Nitrosocaldus</taxon>
    </lineage>
</organism>
<keyword evidence="11" id="KW-0234">DNA repair</keyword>
<keyword evidence="8 13" id="KW-0378">Hydrolase</keyword>
<dbReference type="PANTHER" id="PTHR33693">
    <property type="entry name" value="TYPE-5 URACIL-DNA GLYCOSYLASE"/>
    <property type="match status" value="1"/>
</dbReference>
<evidence type="ECO:0000256" key="8">
    <source>
        <dbReference type="ARBA" id="ARBA00022801"/>
    </source>
</evidence>
<keyword evidence="9" id="KW-0408">Iron</keyword>
<dbReference type="KEGG" id="ncv:NCAV_1101"/>
<dbReference type="EMBL" id="LT981265">
    <property type="protein sequence ID" value="SPC34278.1"/>
    <property type="molecule type" value="Genomic_DNA"/>
</dbReference>
<dbReference type="InterPro" id="IPR051536">
    <property type="entry name" value="UDG_Type-4/5"/>
</dbReference>
<dbReference type="Pfam" id="PF03167">
    <property type="entry name" value="UDG"/>
    <property type="match status" value="1"/>
</dbReference>
<evidence type="ECO:0000313" key="13">
    <source>
        <dbReference type="EMBL" id="SPC34278.1"/>
    </source>
</evidence>
<dbReference type="GO" id="GO:0051539">
    <property type="term" value="F:4 iron, 4 sulfur cluster binding"/>
    <property type="evidence" value="ECO:0007669"/>
    <property type="project" value="UniProtKB-KW"/>
</dbReference>
<evidence type="ECO:0000313" key="14">
    <source>
        <dbReference type="Proteomes" id="UP000236248"/>
    </source>
</evidence>
<dbReference type="Proteomes" id="UP000236248">
    <property type="component" value="Chromosome NCAV"/>
</dbReference>
<accession>A0A2K5ARL0</accession>
<evidence type="ECO:0000256" key="2">
    <source>
        <dbReference type="ARBA" id="ARBA00006521"/>
    </source>
</evidence>
<reference evidence="14" key="1">
    <citation type="submission" date="2018-01" db="EMBL/GenBank/DDBJ databases">
        <authorList>
            <person name="Kerou L M."/>
        </authorList>
    </citation>
    <scope>NUCLEOTIDE SEQUENCE [LARGE SCALE GENOMIC DNA]</scope>
    <source>
        <strain evidence="14">SCU2</strain>
    </source>
</reference>
<name>A0A2K5ARL0_9ARCH</name>
<evidence type="ECO:0000256" key="5">
    <source>
        <dbReference type="ARBA" id="ARBA00022485"/>
    </source>
</evidence>
<dbReference type="EC" id="3.2.2.27" evidence="3"/>
<dbReference type="GO" id="GO:0006281">
    <property type="term" value="P:DNA repair"/>
    <property type="evidence" value="ECO:0007669"/>
    <property type="project" value="UniProtKB-KW"/>
</dbReference>
<comment type="catalytic activity">
    <reaction evidence="1">
        <text>Hydrolyzes single-stranded DNA or mismatched double-stranded DNA and polynucleotides, releasing free uracil.</text>
        <dbReference type="EC" id="3.2.2.27"/>
    </reaction>
</comment>
<keyword evidence="10" id="KW-0411">Iron-sulfur</keyword>
<dbReference type="Gene3D" id="3.40.470.10">
    <property type="entry name" value="Uracil-DNA glycosylase-like domain"/>
    <property type="match status" value="1"/>
</dbReference>
<evidence type="ECO:0000256" key="7">
    <source>
        <dbReference type="ARBA" id="ARBA00022763"/>
    </source>
</evidence>
<dbReference type="SMART" id="SM00987">
    <property type="entry name" value="UreE_C"/>
    <property type="match status" value="1"/>
</dbReference>
<dbReference type="InterPro" id="IPR005122">
    <property type="entry name" value="Uracil-DNA_glycosylase-like"/>
</dbReference>
<gene>
    <name evidence="13" type="ORF">NCAV_1101</name>
</gene>
<keyword evidence="7" id="KW-0227">DNA damage</keyword>
<evidence type="ECO:0000256" key="1">
    <source>
        <dbReference type="ARBA" id="ARBA00001400"/>
    </source>
</evidence>
<dbReference type="GeneID" id="41595122"/>
<comment type="similarity">
    <text evidence="2">Belongs to the uracil-DNA glycosylase (UDG) superfamily. Type 4 (UDGa) family.</text>
</comment>
<dbReference type="CDD" id="cd10030">
    <property type="entry name" value="UDG-F4_TTUDGA_SPO1dp_like"/>
    <property type="match status" value="1"/>
</dbReference>
<evidence type="ECO:0000256" key="4">
    <source>
        <dbReference type="ARBA" id="ARBA00019403"/>
    </source>
</evidence>
<keyword evidence="14" id="KW-1185">Reference proteome</keyword>
<evidence type="ECO:0000256" key="9">
    <source>
        <dbReference type="ARBA" id="ARBA00023004"/>
    </source>
</evidence>
<dbReference type="NCBIfam" id="TIGR00758">
    <property type="entry name" value="UDG_fam4"/>
    <property type="match status" value="1"/>
</dbReference>
<evidence type="ECO:0000256" key="10">
    <source>
        <dbReference type="ARBA" id="ARBA00023014"/>
    </source>
</evidence>
<dbReference type="PANTHER" id="PTHR33693:SF1">
    <property type="entry name" value="TYPE-4 URACIL-DNA GLYCOSYLASE"/>
    <property type="match status" value="1"/>
</dbReference>
<dbReference type="InterPro" id="IPR005273">
    <property type="entry name" value="Ura-DNA_glyco_family4"/>
</dbReference>
<keyword evidence="6" id="KW-0479">Metal-binding</keyword>
<evidence type="ECO:0000256" key="11">
    <source>
        <dbReference type="ARBA" id="ARBA00023204"/>
    </source>
</evidence>
<sequence length="195" mass="22206">MDSLYDASNDSISKVVEEVKACRRCRLAEYRSNAVPGEGAYNSKIMFIGEAPGRTEDTLARPFVGSAGKVLDNALARAGIDRASVYITNIVKCRPPMNRRPMKDEINSCMPYLMREIMLVNPKIICLLGRTAHDTLLKGSFREHMSRYVKRDGRLFFTTYHPAYVIYNNKLKEIFIRDIISIKKMVDAMNNNDND</sequence>
<dbReference type="RefSeq" id="WP_103287034.1">
    <property type="nucleotide sequence ID" value="NZ_LT981265.1"/>
</dbReference>
<feature type="domain" description="Uracil-DNA glycosylase-like" evidence="12">
    <location>
        <begin position="36"/>
        <end position="180"/>
    </location>
</feature>